<keyword evidence="3" id="KW-1185">Reference proteome</keyword>
<comment type="caution">
    <text evidence="2">The sequence shown here is derived from an EMBL/GenBank/DDBJ whole genome shotgun (WGS) entry which is preliminary data.</text>
</comment>
<gene>
    <name evidence="2" type="ORF">BAE44_0018002</name>
</gene>
<evidence type="ECO:0000256" key="1">
    <source>
        <dbReference type="SAM" id="MobiDB-lite"/>
    </source>
</evidence>
<name>A0A1E5V746_9POAL</name>
<dbReference type="Proteomes" id="UP000095767">
    <property type="component" value="Unassembled WGS sequence"/>
</dbReference>
<evidence type="ECO:0000313" key="3">
    <source>
        <dbReference type="Proteomes" id="UP000095767"/>
    </source>
</evidence>
<dbReference type="EMBL" id="LWDX02049052">
    <property type="protein sequence ID" value="OEL20979.1"/>
    <property type="molecule type" value="Genomic_DNA"/>
</dbReference>
<sequence>RGCRSTWGRPQHVTLRRPRVGGMGRGRSGAARRLAGSLGAAAATEAQAAGGWQARS</sequence>
<proteinExistence type="predicted"/>
<evidence type="ECO:0000313" key="2">
    <source>
        <dbReference type="EMBL" id="OEL20979.1"/>
    </source>
</evidence>
<organism evidence="2 3">
    <name type="scientific">Dichanthelium oligosanthes</name>
    <dbReference type="NCBI Taxonomy" id="888268"/>
    <lineage>
        <taxon>Eukaryota</taxon>
        <taxon>Viridiplantae</taxon>
        <taxon>Streptophyta</taxon>
        <taxon>Embryophyta</taxon>
        <taxon>Tracheophyta</taxon>
        <taxon>Spermatophyta</taxon>
        <taxon>Magnoliopsida</taxon>
        <taxon>Liliopsida</taxon>
        <taxon>Poales</taxon>
        <taxon>Poaceae</taxon>
        <taxon>PACMAD clade</taxon>
        <taxon>Panicoideae</taxon>
        <taxon>Panicodae</taxon>
        <taxon>Paniceae</taxon>
        <taxon>Dichantheliinae</taxon>
        <taxon>Dichanthelium</taxon>
    </lineage>
</organism>
<protein>
    <submittedName>
        <fullName evidence="2">Uncharacterized protein</fullName>
    </submittedName>
</protein>
<feature type="region of interest" description="Disordered" evidence="1">
    <location>
        <begin position="1"/>
        <end position="32"/>
    </location>
</feature>
<feature type="non-terminal residue" evidence="2">
    <location>
        <position position="1"/>
    </location>
</feature>
<accession>A0A1E5V746</accession>
<dbReference type="AlphaFoldDB" id="A0A1E5V746"/>
<reference evidence="2 3" key="1">
    <citation type="submission" date="2016-09" db="EMBL/GenBank/DDBJ databases">
        <title>The draft genome of Dichanthelium oligosanthes: A C3 panicoid grass species.</title>
        <authorList>
            <person name="Studer A.J."/>
            <person name="Schnable J.C."/>
            <person name="Brutnell T.P."/>
        </authorList>
    </citation>
    <scope>NUCLEOTIDE SEQUENCE [LARGE SCALE GENOMIC DNA]</scope>
    <source>
        <strain evidence="3">cv. Kellogg 1175</strain>
        <tissue evidence="2">Leaf</tissue>
    </source>
</reference>